<organism evidence="3 4">
    <name type="scientific">Kitasatospora nipponensis</name>
    <dbReference type="NCBI Taxonomy" id="258049"/>
    <lineage>
        <taxon>Bacteria</taxon>
        <taxon>Bacillati</taxon>
        <taxon>Actinomycetota</taxon>
        <taxon>Actinomycetes</taxon>
        <taxon>Kitasatosporales</taxon>
        <taxon>Streptomycetaceae</taxon>
        <taxon>Kitasatospora</taxon>
    </lineage>
</organism>
<keyword evidence="2" id="KW-0472">Membrane</keyword>
<gene>
    <name evidence="3" type="ORF">GCM10009665_49630</name>
</gene>
<reference evidence="4" key="1">
    <citation type="journal article" date="2019" name="Int. J. Syst. Evol. Microbiol.">
        <title>The Global Catalogue of Microorganisms (GCM) 10K type strain sequencing project: providing services to taxonomists for standard genome sequencing and annotation.</title>
        <authorList>
            <consortium name="The Broad Institute Genomics Platform"/>
            <consortium name="The Broad Institute Genome Sequencing Center for Infectious Disease"/>
            <person name="Wu L."/>
            <person name="Ma J."/>
        </authorList>
    </citation>
    <scope>NUCLEOTIDE SEQUENCE [LARGE SCALE GENOMIC DNA]</scope>
    <source>
        <strain evidence="4">JCM 13004</strain>
    </source>
</reference>
<dbReference type="EMBL" id="BAAALF010000102">
    <property type="protein sequence ID" value="GAA1252981.1"/>
    <property type="molecule type" value="Genomic_DNA"/>
</dbReference>
<evidence type="ECO:0000313" key="4">
    <source>
        <dbReference type="Proteomes" id="UP001500037"/>
    </source>
</evidence>
<evidence type="ECO:0000313" key="3">
    <source>
        <dbReference type="EMBL" id="GAA1252981.1"/>
    </source>
</evidence>
<keyword evidence="2" id="KW-1133">Transmembrane helix</keyword>
<dbReference type="Proteomes" id="UP001500037">
    <property type="component" value="Unassembled WGS sequence"/>
</dbReference>
<feature type="region of interest" description="Disordered" evidence="1">
    <location>
        <begin position="1"/>
        <end position="49"/>
    </location>
</feature>
<proteinExistence type="predicted"/>
<name>A0ABP4H7K4_9ACTN</name>
<accession>A0ABP4H7K4</accession>
<feature type="transmembrane region" description="Helical" evidence="2">
    <location>
        <begin position="54"/>
        <end position="74"/>
    </location>
</feature>
<evidence type="ECO:0000256" key="2">
    <source>
        <dbReference type="SAM" id="Phobius"/>
    </source>
</evidence>
<protein>
    <submittedName>
        <fullName evidence="3">Uncharacterized protein</fullName>
    </submittedName>
</protein>
<comment type="caution">
    <text evidence="3">The sequence shown here is derived from an EMBL/GenBank/DDBJ whole genome shotgun (WGS) entry which is preliminary data.</text>
</comment>
<feature type="transmembrane region" description="Helical" evidence="2">
    <location>
        <begin position="149"/>
        <end position="172"/>
    </location>
</feature>
<evidence type="ECO:0000256" key="1">
    <source>
        <dbReference type="SAM" id="MobiDB-lite"/>
    </source>
</evidence>
<keyword evidence="2" id="KW-0812">Transmembrane</keyword>
<keyword evidence="4" id="KW-1185">Reference proteome</keyword>
<sequence length="199" mass="21439">MHPSKLRNPGPEPRSPEPDRGRTRRRRRTAIDAQGLMRPPQQPQQPRARARRGFWANVRHWLAFGVTFAGWWWFAKVSTGADLSGDADDATRAAARVCAQHGMVVRELVQARHTVQASGVSCAVPGQWDDLHTYPLAVHDLAAGLGDVFFVPVTVAFGGACAGAFLLAWAVAGRALGGTVRRARGGGADHPRPGATRQG</sequence>